<evidence type="ECO:0000313" key="1">
    <source>
        <dbReference type="EMBL" id="KAK9159374.1"/>
    </source>
</evidence>
<dbReference type="PROSITE" id="PS51257">
    <property type="entry name" value="PROKAR_LIPOPROTEIN"/>
    <property type="match status" value="1"/>
</dbReference>
<evidence type="ECO:0000313" key="2">
    <source>
        <dbReference type="Proteomes" id="UP001420932"/>
    </source>
</evidence>
<gene>
    <name evidence="1" type="ORF">Syun_005715</name>
</gene>
<protein>
    <submittedName>
        <fullName evidence="1">Uncharacterized protein</fullName>
    </submittedName>
</protein>
<comment type="caution">
    <text evidence="1">The sequence shown here is derived from an EMBL/GenBank/DDBJ whole genome shotgun (WGS) entry which is preliminary data.</text>
</comment>
<accession>A0AAP0KYN5</accession>
<proteinExistence type="predicted"/>
<dbReference type="AlphaFoldDB" id="A0AAP0KYN5"/>
<reference evidence="1 2" key="1">
    <citation type="submission" date="2024-01" db="EMBL/GenBank/DDBJ databases">
        <title>Genome assemblies of Stephania.</title>
        <authorList>
            <person name="Yang L."/>
        </authorList>
    </citation>
    <scope>NUCLEOTIDE SEQUENCE [LARGE SCALE GENOMIC DNA]</scope>
    <source>
        <strain evidence="1">YNDBR</strain>
        <tissue evidence="1">Leaf</tissue>
    </source>
</reference>
<dbReference type="Proteomes" id="UP001420932">
    <property type="component" value="Unassembled WGS sequence"/>
</dbReference>
<sequence>MRNDVAISGLVREATLGNALPGGSLACVSKARGFPTLHKVEHGIITDLFFAWPASRQRLYTHRHKKDVVSAGTLVDSCPHHGVRQPNCGTQDDSENNHDYDMMDMTLFSLKQSYKINKMKLTKMAPTFPQIPDPQQVVLALHCSPVAPPRSRSYSVVLHHFSPRLCSSRLSLRALIQSPLRSLFGGIVLSFIPRLAVLDWIKEEHIYLQFMVDSFISKRVWSLPCWDLTETSKRDDGIDLLKDKQALHCRLTEI</sequence>
<dbReference type="EMBL" id="JBBNAF010000003">
    <property type="protein sequence ID" value="KAK9159374.1"/>
    <property type="molecule type" value="Genomic_DNA"/>
</dbReference>
<keyword evidence="2" id="KW-1185">Reference proteome</keyword>
<name>A0AAP0KYN5_9MAGN</name>
<organism evidence="1 2">
    <name type="scientific">Stephania yunnanensis</name>
    <dbReference type="NCBI Taxonomy" id="152371"/>
    <lineage>
        <taxon>Eukaryota</taxon>
        <taxon>Viridiplantae</taxon>
        <taxon>Streptophyta</taxon>
        <taxon>Embryophyta</taxon>
        <taxon>Tracheophyta</taxon>
        <taxon>Spermatophyta</taxon>
        <taxon>Magnoliopsida</taxon>
        <taxon>Ranunculales</taxon>
        <taxon>Menispermaceae</taxon>
        <taxon>Menispermoideae</taxon>
        <taxon>Cissampelideae</taxon>
        <taxon>Stephania</taxon>
    </lineage>
</organism>